<dbReference type="FunFam" id="1.10.10.60:FF:000132">
    <property type="entry name" value="AraC family transcriptional regulator"/>
    <property type="match status" value="1"/>
</dbReference>
<dbReference type="SUPFAM" id="SSF51182">
    <property type="entry name" value="RmlC-like cupins"/>
    <property type="match status" value="1"/>
</dbReference>
<evidence type="ECO:0000313" key="9">
    <source>
        <dbReference type="Proteomes" id="UP000001685"/>
    </source>
</evidence>
<keyword evidence="1" id="KW-0678">Repressor</keyword>
<reference evidence="9" key="1">
    <citation type="journal article" date="2008" name="J. Bacteriol.">
        <title>Genome sequence of the streptomycin-producing microorganism Streptomyces griseus IFO 13350.</title>
        <authorList>
            <person name="Ohnishi Y."/>
            <person name="Ishikawa J."/>
            <person name="Hara H."/>
            <person name="Suzuki H."/>
            <person name="Ikenoya M."/>
            <person name="Ikeda H."/>
            <person name="Yamashita A."/>
            <person name="Hattori M."/>
            <person name="Horinouchi S."/>
        </authorList>
    </citation>
    <scope>NUCLEOTIDE SEQUENCE [LARGE SCALE GENOMIC DNA]</scope>
    <source>
        <strain evidence="9">JCM 4626 / NBRC 13350</strain>
    </source>
</reference>
<dbReference type="Pfam" id="PF12833">
    <property type="entry name" value="HTH_18"/>
    <property type="match status" value="1"/>
</dbReference>
<dbReference type="InterPro" id="IPR020449">
    <property type="entry name" value="Tscrpt_reg_AraC-type_HTH"/>
</dbReference>
<dbReference type="InterPro" id="IPR003313">
    <property type="entry name" value="AraC-bd"/>
</dbReference>
<evidence type="ECO:0000256" key="5">
    <source>
        <dbReference type="ARBA" id="ARBA00074140"/>
    </source>
</evidence>
<evidence type="ECO:0000256" key="6">
    <source>
        <dbReference type="ARBA" id="ARBA00079449"/>
    </source>
</evidence>
<dbReference type="Gene3D" id="2.60.120.10">
    <property type="entry name" value="Jelly Rolls"/>
    <property type="match status" value="1"/>
</dbReference>
<dbReference type="SMART" id="SM00342">
    <property type="entry name" value="HTH_ARAC"/>
    <property type="match status" value="1"/>
</dbReference>
<dbReference type="CDD" id="cd06124">
    <property type="entry name" value="cupin_NimR-like_N"/>
    <property type="match status" value="1"/>
</dbReference>
<dbReference type="Gene3D" id="1.10.10.60">
    <property type="entry name" value="Homeodomain-like"/>
    <property type="match status" value="1"/>
</dbReference>
<name>B1VSS6_STRGG</name>
<protein>
    <recommendedName>
        <fullName evidence="5">HTH-type transcriptional regulator RipA</fullName>
    </recommendedName>
    <alternativeName>
        <fullName evidence="6">Repressor of iron proteins A</fullName>
    </alternativeName>
</protein>
<evidence type="ECO:0000256" key="2">
    <source>
        <dbReference type="ARBA" id="ARBA00023015"/>
    </source>
</evidence>
<dbReference type="GO" id="GO:0003700">
    <property type="term" value="F:DNA-binding transcription factor activity"/>
    <property type="evidence" value="ECO:0007669"/>
    <property type="project" value="InterPro"/>
</dbReference>
<keyword evidence="2" id="KW-0805">Transcription regulation</keyword>
<evidence type="ECO:0000259" key="7">
    <source>
        <dbReference type="PROSITE" id="PS01124"/>
    </source>
</evidence>
<dbReference type="InterPro" id="IPR014710">
    <property type="entry name" value="RmlC-like_jellyroll"/>
</dbReference>
<dbReference type="InterPro" id="IPR009057">
    <property type="entry name" value="Homeodomain-like_sf"/>
</dbReference>
<dbReference type="PRINTS" id="PR00032">
    <property type="entry name" value="HTHARAC"/>
</dbReference>
<dbReference type="RefSeq" id="WP_012378079.1">
    <property type="nucleotide sequence ID" value="NC_010572.1"/>
</dbReference>
<dbReference type="PANTHER" id="PTHR11019:SF199">
    <property type="entry name" value="HTH-TYPE TRANSCRIPTIONAL REGULATOR NIMR"/>
    <property type="match status" value="1"/>
</dbReference>
<dbReference type="InterPro" id="IPR011051">
    <property type="entry name" value="RmlC_Cupin_sf"/>
</dbReference>
<evidence type="ECO:0000313" key="8">
    <source>
        <dbReference type="EMBL" id="BAG17630.1"/>
    </source>
</evidence>
<organism evidence="8 9">
    <name type="scientific">Streptomyces griseus subsp. griseus (strain JCM 4626 / CBS 651.72 / NBRC 13350 / KCC S-0626 / ISP 5235)</name>
    <dbReference type="NCBI Taxonomy" id="455632"/>
    <lineage>
        <taxon>Bacteria</taxon>
        <taxon>Bacillati</taxon>
        <taxon>Actinomycetota</taxon>
        <taxon>Actinomycetes</taxon>
        <taxon>Kitasatosporales</taxon>
        <taxon>Streptomycetaceae</taxon>
        <taxon>Streptomyces</taxon>
    </lineage>
</organism>
<evidence type="ECO:0000256" key="3">
    <source>
        <dbReference type="ARBA" id="ARBA00023125"/>
    </source>
</evidence>
<gene>
    <name evidence="8" type="ordered locus">SGR_801</name>
</gene>
<dbReference type="GO" id="GO:0043565">
    <property type="term" value="F:sequence-specific DNA binding"/>
    <property type="evidence" value="ECO:0007669"/>
    <property type="project" value="InterPro"/>
</dbReference>
<dbReference type="Proteomes" id="UP000001685">
    <property type="component" value="Chromosome"/>
</dbReference>
<proteinExistence type="predicted"/>
<dbReference type="HOGENOM" id="CLU_000445_87_2_11"/>
<keyword evidence="3" id="KW-0238">DNA-binding</keyword>
<dbReference type="PANTHER" id="PTHR11019">
    <property type="entry name" value="HTH-TYPE TRANSCRIPTIONAL REGULATOR NIMR"/>
    <property type="match status" value="1"/>
</dbReference>
<dbReference type="SUPFAM" id="SSF46689">
    <property type="entry name" value="Homeodomain-like"/>
    <property type="match status" value="1"/>
</dbReference>
<dbReference type="Pfam" id="PF02311">
    <property type="entry name" value="AraC_binding"/>
    <property type="match status" value="1"/>
</dbReference>
<dbReference type="EMBL" id="AP009493">
    <property type="protein sequence ID" value="BAG17630.1"/>
    <property type="molecule type" value="Genomic_DNA"/>
</dbReference>
<evidence type="ECO:0000256" key="1">
    <source>
        <dbReference type="ARBA" id="ARBA00022491"/>
    </source>
</evidence>
<sequence length="276" mass="29795">MTAAGDTTDLPSSEDGDDTATSVGAILVASFPLAPGQWLPAHSHTHHQLAWTRSGVLGVGVADDYWVLPPHRALWLPAGVVHRTGATHDAVLCSLYLDPERCRLDWTEPTPVGVDPLLAQLIGYLDRDDLKEGARLRAEAVVLDLLTPLPVTPLDVPHPSDDRVRAVANALLRDPADGRSLEAHARAVGVSRRTMTRLFVQDTGMHFDRWRTHLRLRAALPLLAEGRPVSHVAHSVGYATASAFLAAFRRTLGTSPGRYLRGHLDPGTGAAEAEDD</sequence>
<dbReference type="AlphaFoldDB" id="B1VSS6"/>
<keyword evidence="4" id="KW-0804">Transcription</keyword>
<dbReference type="InterPro" id="IPR018060">
    <property type="entry name" value="HTH_AraC"/>
</dbReference>
<feature type="domain" description="HTH araC/xylS-type" evidence="7">
    <location>
        <begin position="162"/>
        <end position="262"/>
    </location>
</feature>
<evidence type="ECO:0000256" key="4">
    <source>
        <dbReference type="ARBA" id="ARBA00023163"/>
    </source>
</evidence>
<dbReference type="eggNOG" id="COG1917">
    <property type="taxonomic scope" value="Bacteria"/>
</dbReference>
<dbReference type="PROSITE" id="PS01124">
    <property type="entry name" value="HTH_ARAC_FAMILY_2"/>
    <property type="match status" value="1"/>
</dbReference>
<dbReference type="eggNOG" id="COG2207">
    <property type="taxonomic scope" value="Bacteria"/>
</dbReference>
<accession>B1VSS6</accession>
<dbReference type="KEGG" id="sgr:SGR_801"/>